<evidence type="ECO:0000259" key="5">
    <source>
        <dbReference type="Pfam" id="PF01979"/>
    </source>
</evidence>
<dbReference type="AlphaFoldDB" id="A0A323TI22"/>
<dbReference type="GO" id="GO:0006508">
    <property type="term" value="P:proteolysis"/>
    <property type="evidence" value="ECO:0007669"/>
    <property type="project" value="UniProtKB-KW"/>
</dbReference>
<keyword evidence="1" id="KW-0482">Metalloprotease</keyword>
<feature type="binding site" evidence="3">
    <location>
        <position position="228"/>
    </location>
    <ligand>
        <name>substrate</name>
    </ligand>
</feature>
<feature type="binding site" evidence="4">
    <location>
        <position position="286"/>
    </location>
    <ligand>
        <name>Zn(2+)</name>
        <dbReference type="ChEBI" id="CHEBI:29105"/>
        <label>1</label>
        <note>catalytic</note>
    </ligand>
</feature>
<feature type="domain" description="Amidohydrolase-related" evidence="5">
    <location>
        <begin position="53"/>
        <end position="376"/>
    </location>
</feature>
<accession>A0A323TI22</accession>
<comment type="cofactor">
    <cofactor evidence="1 4">
        <name>Zn(2+)</name>
        <dbReference type="ChEBI" id="CHEBI:29105"/>
    </cofactor>
    <text evidence="1 4">Binds 2 Zn(2+) ions per subunit.</text>
</comment>
<feature type="binding site" evidence="4">
    <location>
        <position position="196"/>
    </location>
    <ligand>
        <name>Zn(2+)</name>
        <dbReference type="ChEBI" id="CHEBI:29105"/>
        <label>2</label>
        <note>catalytic</note>
    </ligand>
</feature>
<keyword evidence="1 4" id="KW-0862">Zinc</keyword>
<dbReference type="GO" id="GO:0008237">
    <property type="term" value="F:metallopeptidase activity"/>
    <property type="evidence" value="ECO:0007669"/>
    <property type="project" value="UniProtKB-KW"/>
</dbReference>
<evidence type="ECO:0000313" key="7">
    <source>
        <dbReference type="Proteomes" id="UP000248214"/>
    </source>
</evidence>
<dbReference type="SUPFAM" id="SSF51338">
    <property type="entry name" value="Composite domain of metallo-dependent hydrolases"/>
    <property type="match status" value="1"/>
</dbReference>
<dbReference type="RefSeq" id="WP_110609626.1">
    <property type="nucleotide sequence ID" value="NZ_PDOD01000002.1"/>
</dbReference>
<feature type="binding site" evidence="4">
    <location>
        <position position="64"/>
    </location>
    <ligand>
        <name>Zn(2+)</name>
        <dbReference type="ChEBI" id="CHEBI:29105"/>
        <label>1</label>
        <note>catalytic</note>
    </ligand>
</feature>
<dbReference type="InterPro" id="IPR010229">
    <property type="entry name" value="Pept_M38_dipep"/>
</dbReference>
<dbReference type="OrthoDB" id="9775607at2"/>
<keyword evidence="1" id="KW-0645">Protease</keyword>
<dbReference type="EMBL" id="PDOD01000002">
    <property type="protein sequence ID" value="PYZ93594.1"/>
    <property type="molecule type" value="Genomic_DNA"/>
</dbReference>
<feature type="binding site" evidence="4">
    <location>
        <position position="62"/>
    </location>
    <ligand>
        <name>Zn(2+)</name>
        <dbReference type="ChEBI" id="CHEBI:29105"/>
        <label>1</label>
        <note>catalytic</note>
    </ligand>
</feature>
<comment type="function">
    <text evidence="1">Catalyzes the hydrolytic cleavage of a subset of L-isoaspartyl (L-beta-aspartyl) dipeptides. Used to degrade proteins damaged by L-isoaspartyl residues formation.</text>
</comment>
<reference evidence="6 7" key="1">
    <citation type="submission" date="2017-10" db="EMBL/GenBank/DDBJ databases">
        <title>Bacillus sp. nov., a halophilic bacterium isolated from a Keqin Lake.</title>
        <authorList>
            <person name="Wang H."/>
        </authorList>
    </citation>
    <scope>NUCLEOTIDE SEQUENCE [LARGE SCALE GENOMIC DNA]</scope>
    <source>
        <strain evidence="6 7">KQ-12</strain>
    </source>
</reference>
<dbReference type="Pfam" id="PF01979">
    <property type="entry name" value="Amidohydro_1"/>
    <property type="match status" value="1"/>
</dbReference>
<comment type="similarity">
    <text evidence="1">Belongs to the peptidase M38 family.</text>
</comment>
<keyword evidence="7" id="KW-1185">Reference proteome</keyword>
<evidence type="ECO:0000313" key="6">
    <source>
        <dbReference type="EMBL" id="PYZ93594.1"/>
    </source>
</evidence>
<comment type="caution">
    <text evidence="6">The sequence shown here is derived from an EMBL/GenBank/DDBJ whole genome shotgun (WGS) entry which is preliminary data.</text>
</comment>
<evidence type="ECO:0000256" key="4">
    <source>
        <dbReference type="PIRSR" id="PIRSR001238-3"/>
    </source>
</evidence>
<comment type="PTM">
    <text evidence="1">Carboxylation allows a single lysine to coordinate two zinc ions.</text>
</comment>
<proteinExistence type="inferred from homology"/>
<dbReference type="GO" id="GO:0016810">
    <property type="term" value="F:hydrolase activity, acting on carbon-nitrogen (but not peptide) bonds"/>
    <property type="evidence" value="ECO:0007669"/>
    <property type="project" value="InterPro"/>
</dbReference>
<dbReference type="InterPro" id="IPR050378">
    <property type="entry name" value="Metallo-dep_Hydrolases_sf"/>
</dbReference>
<protein>
    <recommendedName>
        <fullName evidence="1">Isoaspartyl dipeptidase</fullName>
        <ecNumber evidence="1">3.4.19.-</ecNumber>
    </recommendedName>
</protein>
<dbReference type="Gene3D" id="2.30.40.10">
    <property type="entry name" value="Urease, subunit C, domain 1"/>
    <property type="match status" value="1"/>
</dbReference>
<dbReference type="NCBIfam" id="TIGR01975">
    <property type="entry name" value="isoAsp_dipep"/>
    <property type="match status" value="1"/>
</dbReference>
<dbReference type="Gene3D" id="3.20.20.140">
    <property type="entry name" value="Metal-dependent hydrolases"/>
    <property type="match status" value="1"/>
</dbReference>
<feature type="binding site" evidence="3">
    <location>
        <position position="164"/>
    </location>
    <ligand>
        <name>substrate</name>
    </ligand>
</feature>
<feature type="binding site" evidence="4">
    <location>
        <position position="225"/>
    </location>
    <ligand>
        <name>Zn(2+)</name>
        <dbReference type="ChEBI" id="CHEBI:29105"/>
        <label>2</label>
        <note>catalytic</note>
    </ligand>
</feature>
<gene>
    <name evidence="6" type="ORF">CR194_10550</name>
</gene>
<keyword evidence="1 4" id="KW-0479">Metal-binding</keyword>
<dbReference type="PANTHER" id="PTHR11647:SF1">
    <property type="entry name" value="COLLAPSIN RESPONSE MEDIATOR PROTEIN"/>
    <property type="match status" value="1"/>
</dbReference>
<comment type="subcellular location">
    <subcellularLocation>
        <location evidence="1">Cytoplasm</location>
    </subcellularLocation>
</comment>
<sequence>MLTLIKDADVYAPTSLGRNDVLIGGGKIIAISKQIDPSSLTEHVEVVHADGNYLVPGLIDGHVHITGGGGEGSFKTRTPELMLSECIKAGITTVVGVIGTDGTTRTMANLIAKAKGLKEEGISCYCQSGNYHIPIKTLTGSLENDIMLVDEIIGAGEIAIADHRSSQPTLEELARLASEARIGGILSGKGGIVNIHLGDGEDGLDLIEKVVETTNIPITQFWPTHINRHERLIEDGIDYAKKGGIVDFTTSCLEEEVNDDDLKCSKGLKRMLEAGVPISQITFTSDGQGSLPRFDENRQFVGLGIGRVVSLFNEIKDAIVTEHLPIEDVLKVATENPARILKLHDKGTIEIGKDADALIIERNSFSIDSVMAKGQWMMKEKEAIVKGTFE</sequence>
<dbReference type="SUPFAM" id="SSF51556">
    <property type="entry name" value="Metallo-dependent hydrolases"/>
    <property type="match status" value="1"/>
</dbReference>
<feature type="binding site" evidence="3">
    <location>
        <position position="290"/>
    </location>
    <ligand>
        <name>substrate</name>
    </ligand>
</feature>
<evidence type="ECO:0000256" key="3">
    <source>
        <dbReference type="PIRSR" id="PIRSR001238-2"/>
    </source>
</evidence>
<dbReference type="PIRSF" id="PIRSF001238">
    <property type="entry name" value="IadA"/>
    <property type="match status" value="1"/>
</dbReference>
<feature type="active site" description="Proton acceptor" evidence="2">
    <location>
        <position position="286"/>
    </location>
</feature>
<dbReference type="GO" id="GO:0046872">
    <property type="term" value="F:metal ion binding"/>
    <property type="evidence" value="ECO:0007669"/>
    <property type="project" value="UniProtKB-KW"/>
</dbReference>
<feature type="binding site" evidence="3">
    <location>
        <position position="100"/>
    </location>
    <ligand>
        <name>substrate</name>
    </ligand>
</feature>
<feature type="binding site" evidence="3">
    <location>
        <begin position="69"/>
        <end position="71"/>
    </location>
    <ligand>
        <name>substrate</name>
    </ligand>
</feature>
<dbReference type="GO" id="GO:0005737">
    <property type="term" value="C:cytoplasm"/>
    <property type="evidence" value="ECO:0007669"/>
    <property type="project" value="UniProtKB-SubCell"/>
</dbReference>
<dbReference type="InterPro" id="IPR032466">
    <property type="entry name" value="Metal_Hydrolase"/>
</dbReference>
<keyword evidence="1" id="KW-0378">Hydrolase</keyword>
<evidence type="ECO:0000256" key="2">
    <source>
        <dbReference type="PIRSR" id="PIRSR001238-1"/>
    </source>
</evidence>
<dbReference type="InterPro" id="IPR006680">
    <property type="entry name" value="Amidohydro-rel"/>
</dbReference>
<feature type="binding site" evidence="3">
    <location>
        <position position="131"/>
    </location>
    <ligand>
        <name>substrate</name>
    </ligand>
</feature>
<evidence type="ECO:0000256" key="1">
    <source>
        <dbReference type="PIRNR" id="PIRNR001238"/>
    </source>
</evidence>
<name>A0A323TI22_9BACI</name>
<dbReference type="EC" id="3.4.19.-" evidence="1"/>
<dbReference type="PANTHER" id="PTHR11647">
    <property type="entry name" value="HYDRANTOINASE/DIHYDROPYRIMIDINASE FAMILY MEMBER"/>
    <property type="match status" value="1"/>
</dbReference>
<dbReference type="InterPro" id="IPR011059">
    <property type="entry name" value="Metal-dep_hydrolase_composite"/>
</dbReference>
<dbReference type="Proteomes" id="UP000248214">
    <property type="component" value="Unassembled WGS sequence"/>
</dbReference>
<dbReference type="GO" id="GO:0008798">
    <property type="term" value="F:beta-aspartyl-peptidase activity"/>
    <property type="evidence" value="ECO:0007669"/>
    <property type="project" value="InterPro"/>
</dbReference>
<organism evidence="6 7">
    <name type="scientific">Salipaludibacillus keqinensis</name>
    <dbReference type="NCBI Taxonomy" id="2045207"/>
    <lineage>
        <taxon>Bacteria</taxon>
        <taxon>Bacillati</taxon>
        <taxon>Bacillota</taxon>
        <taxon>Bacilli</taxon>
        <taxon>Bacillales</taxon>
        <taxon>Bacillaceae</taxon>
    </lineage>
</organism>